<feature type="domain" description="Transposase IS701-like DDE" evidence="2">
    <location>
        <begin position="14"/>
        <end position="234"/>
    </location>
</feature>
<dbReference type="InterPro" id="IPR039365">
    <property type="entry name" value="IS701-like"/>
</dbReference>
<name>A0ABV3B392_9ACTN</name>
<organism evidence="3 4">
    <name type="scientific">Streptomyces neyagawaensis</name>
    <dbReference type="NCBI Taxonomy" id="42238"/>
    <lineage>
        <taxon>Bacteria</taxon>
        <taxon>Bacillati</taxon>
        <taxon>Actinomycetota</taxon>
        <taxon>Actinomycetes</taxon>
        <taxon>Kitasatosporales</taxon>
        <taxon>Streptomycetaceae</taxon>
        <taxon>Streptomyces</taxon>
    </lineage>
</organism>
<evidence type="ECO:0000313" key="4">
    <source>
        <dbReference type="Proteomes" id="UP001551189"/>
    </source>
</evidence>
<sequence>MYDHRDHVAEICSRLFASMPRRGQRLKAEQYVRALLSVPGRKTLRNIADWMEGEPADREPAKQSVHHFISNSSWDWTRVRHALAGYVEDTVAPRAWVVRPLVIPKAGPHSVGVDQQFVPHLGLTVHGQQAYGAWLASEHTAVPCDWSLLLTRAWLDDPGRRRRAQIPAGTLPAAPEEVAGRLALDASRGLPSRRPVVIDAEGLDPTRMLRMLVPAGVPAVVRVPASTPLRVDPAVLHGYSERPTTADQLVAGCRWLWRPAEGRGVRAALPVVLPAAPRQPLLLLARWTAGTRGPDRYWLATTPALGTHPGFGTPPGHGTAPVPGTPPGYGTAPVPGAPPGVRTARGAGAPYRSDEAPLALAALADTVELAFRQVSEQTGIRDFAGRSFQGWHRHMTLASAAHAAAVLRDRRAVQGVRAA</sequence>
<gene>
    <name evidence="3" type="ORF">ABZ931_20905</name>
</gene>
<reference evidence="3 4" key="1">
    <citation type="submission" date="2024-06" db="EMBL/GenBank/DDBJ databases">
        <title>The Natural Products Discovery Center: Release of the First 8490 Sequenced Strains for Exploring Actinobacteria Biosynthetic Diversity.</title>
        <authorList>
            <person name="Kalkreuter E."/>
            <person name="Kautsar S.A."/>
            <person name="Yang D."/>
            <person name="Bader C.D."/>
            <person name="Teijaro C.N."/>
            <person name="Fluegel L."/>
            <person name="Davis C.M."/>
            <person name="Simpson J.R."/>
            <person name="Lauterbach L."/>
            <person name="Steele A.D."/>
            <person name="Gui C."/>
            <person name="Meng S."/>
            <person name="Li G."/>
            <person name="Viehrig K."/>
            <person name="Ye F."/>
            <person name="Su P."/>
            <person name="Kiefer A.F."/>
            <person name="Nichols A."/>
            <person name="Cepeda A.J."/>
            <person name="Yan W."/>
            <person name="Fan B."/>
            <person name="Jiang Y."/>
            <person name="Adhikari A."/>
            <person name="Zheng C.-J."/>
            <person name="Schuster L."/>
            <person name="Cowan T.M."/>
            <person name="Smanski M.J."/>
            <person name="Chevrette M.G."/>
            <person name="De Carvalho L.P.S."/>
            <person name="Shen B."/>
        </authorList>
    </citation>
    <scope>NUCLEOTIDE SEQUENCE [LARGE SCALE GENOMIC DNA]</scope>
    <source>
        <strain evidence="3 4">NPDC046851</strain>
    </source>
</reference>
<dbReference type="PANTHER" id="PTHR33627">
    <property type="entry name" value="TRANSPOSASE"/>
    <property type="match status" value="1"/>
</dbReference>
<feature type="region of interest" description="Disordered" evidence="1">
    <location>
        <begin position="313"/>
        <end position="332"/>
    </location>
</feature>
<accession>A0ABV3B392</accession>
<dbReference type="InterPro" id="IPR038721">
    <property type="entry name" value="IS701-like_DDE_dom"/>
</dbReference>
<dbReference type="RefSeq" id="WP_359697425.1">
    <property type="nucleotide sequence ID" value="NZ_JBEYXT010000094.1"/>
</dbReference>
<comment type="caution">
    <text evidence="3">The sequence shown here is derived from an EMBL/GenBank/DDBJ whole genome shotgun (WGS) entry which is preliminary data.</text>
</comment>
<keyword evidence="4" id="KW-1185">Reference proteome</keyword>
<protein>
    <submittedName>
        <fullName evidence="3">Transposase</fullName>
    </submittedName>
</protein>
<dbReference type="PANTHER" id="PTHR33627:SF1">
    <property type="entry name" value="TRANSPOSASE"/>
    <property type="match status" value="1"/>
</dbReference>
<evidence type="ECO:0000259" key="2">
    <source>
        <dbReference type="Pfam" id="PF13546"/>
    </source>
</evidence>
<evidence type="ECO:0000313" key="3">
    <source>
        <dbReference type="EMBL" id="MEU6803449.1"/>
    </source>
</evidence>
<dbReference type="Proteomes" id="UP001551189">
    <property type="component" value="Unassembled WGS sequence"/>
</dbReference>
<evidence type="ECO:0000256" key="1">
    <source>
        <dbReference type="SAM" id="MobiDB-lite"/>
    </source>
</evidence>
<dbReference type="EMBL" id="JBEYXT010000094">
    <property type="protein sequence ID" value="MEU6803449.1"/>
    <property type="molecule type" value="Genomic_DNA"/>
</dbReference>
<dbReference type="Pfam" id="PF13546">
    <property type="entry name" value="DDE_5"/>
    <property type="match status" value="1"/>
</dbReference>
<proteinExistence type="predicted"/>